<proteinExistence type="predicted"/>
<evidence type="ECO:0000313" key="3">
    <source>
        <dbReference type="Proteomes" id="UP001206925"/>
    </source>
</evidence>
<reference evidence="2" key="1">
    <citation type="submission" date="2022-06" db="EMBL/GenBank/DDBJ databases">
        <title>Uncovering the hologenomic basis of an extraordinary plant invasion.</title>
        <authorList>
            <person name="Bieker V.C."/>
            <person name="Martin M.D."/>
            <person name="Gilbert T."/>
            <person name="Hodgins K."/>
            <person name="Battlay P."/>
            <person name="Petersen B."/>
            <person name="Wilson J."/>
        </authorList>
    </citation>
    <scope>NUCLEOTIDE SEQUENCE</scope>
    <source>
        <strain evidence="2">AA19_3_7</strain>
        <tissue evidence="2">Leaf</tissue>
    </source>
</reference>
<dbReference type="PANTHER" id="PTHR34835:SF34">
    <property type="entry name" value="OS08G0555500 PROTEIN"/>
    <property type="match status" value="1"/>
</dbReference>
<evidence type="ECO:0000313" key="2">
    <source>
        <dbReference type="EMBL" id="KAI7752490.1"/>
    </source>
</evidence>
<comment type="caution">
    <text evidence="2">The sequence shown here is derived from an EMBL/GenBank/DDBJ whole genome shotgun (WGS) entry which is preliminary data.</text>
</comment>
<feature type="region of interest" description="Disordered" evidence="1">
    <location>
        <begin position="62"/>
        <end position="117"/>
    </location>
</feature>
<dbReference type="AlphaFoldDB" id="A0AAD5D3M6"/>
<feature type="non-terminal residue" evidence="2">
    <location>
        <position position="296"/>
    </location>
</feature>
<dbReference type="PANTHER" id="PTHR34835">
    <property type="entry name" value="OS07G0283600 PROTEIN-RELATED"/>
    <property type="match status" value="1"/>
</dbReference>
<organism evidence="2 3">
    <name type="scientific">Ambrosia artemisiifolia</name>
    <name type="common">Common ragweed</name>
    <dbReference type="NCBI Taxonomy" id="4212"/>
    <lineage>
        <taxon>Eukaryota</taxon>
        <taxon>Viridiplantae</taxon>
        <taxon>Streptophyta</taxon>
        <taxon>Embryophyta</taxon>
        <taxon>Tracheophyta</taxon>
        <taxon>Spermatophyta</taxon>
        <taxon>Magnoliopsida</taxon>
        <taxon>eudicotyledons</taxon>
        <taxon>Gunneridae</taxon>
        <taxon>Pentapetalae</taxon>
        <taxon>asterids</taxon>
        <taxon>campanulids</taxon>
        <taxon>Asterales</taxon>
        <taxon>Asteraceae</taxon>
        <taxon>Asteroideae</taxon>
        <taxon>Heliantheae alliance</taxon>
        <taxon>Heliantheae</taxon>
        <taxon>Ambrosia</taxon>
    </lineage>
</organism>
<accession>A0AAD5D3M6</accession>
<name>A0AAD5D3M6_AMBAR</name>
<sequence length="296" mass="33443">MRSFMWSLSSFKRRLGLKKTSKRRKRKLVILTDDTTSKGMLSTVENQLLTMKKQNRLCKRVVKGSQHDDPGPSRGQPSDDEDGGQTSVEASDHSDADLSAGKKTDDDESSVKAHKDKAEKPSFFCNRRLRQAVKNKCTANKRKRAEKTWNDGLESLKQRKRSKLNEWLGIRTRSSPTQLTRCIKILSDEQRLAVKEMGFGRLLNLKMDGISAKLRHYVVDNFDPGSLELTLPSATLSIDAKVVHKILGIPIVGVSFNALESRDAHDEGISKWKKSYPPSKFISPKQMVDMIEKESN</sequence>
<gene>
    <name evidence="2" type="ORF">M8C21_012587</name>
</gene>
<keyword evidence="3" id="KW-1185">Reference proteome</keyword>
<dbReference type="EMBL" id="JAMZMK010005669">
    <property type="protein sequence ID" value="KAI7752490.1"/>
    <property type="molecule type" value="Genomic_DNA"/>
</dbReference>
<feature type="compositionally biased region" description="Basic and acidic residues" evidence="1">
    <location>
        <begin position="90"/>
        <end position="117"/>
    </location>
</feature>
<dbReference type="Proteomes" id="UP001206925">
    <property type="component" value="Unassembled WGS sequence"/>
</dbReference>
<evidence type="ECO:0000256" key="1">
    <source>
        <dbReference type="SAM" id="MobiDB-lite"/>
    </source>
</evidence>
<protein>
    <submittedName>
        <fullName evidence="2">Uncharacterized protein</fullName>
    </submittedName>
</protein>